<dbReference type="OrthoDB" id="2985014at2759"/>
<feature type="region of interest" description="Disordered" evidence="1">
    <location>
        <begin position="135"/>
        <end position="172"/>
    </location>
</feature>
<dbReference type="Proteomes" id="UP000001611">
    <property type="component" value="Chromosome 6"/>
</dbReference>
<organism evidence="3 4">
    <name type="scientific">Verticillium dahliae (strain VdLs.17 / ATCC MYA-4575 / FGSC 10137)</name>
    <name type="common">Verticillium wilt</name>
    <dbReference type="NCBI Taxonomy" id="498257"/>
    <lineage>
        <taxon>Eukaryota</taxon>
        <taxon>Fungi</taxon>
        <taxon>Dikarya</taxon>
        <taxon>Ascomycota</taxon>
        <taxon>Pezizomycotina</taxon>
        <taxon>Sordariomycetes</taxon>
        <taxon>Hypocreomycetidae</taxon>
        <taxon>Glomerellales</taxon>
        <taxon>Plectosphaerellaceae</taxon>
        <taxon>Verticillium</taxon>
    </lineage>
</organism>
<dbReference type="KEGG" id="vda:VDAG_03546"/>
<evidence type="ECO:0000313" key="3">
    <source>
        <dbReference type="EMBL" id="EGY22106.1"/>
    </source>
</evidence>
<accession>G2WZV4</accession>
<dbReference type="HOGENOM" id="CLU_1556457_0_0_1"/>
<sequence>MHDDDGLAETGFYPGMLLLCIRVCVVERFAHTPGGQPPFTLVFIILMSLAYMSIVHRGKLSPWVAGLSVEMTQVVCCILLITVSHPVAEADPRSEGHNIGRLGDRHYQRFSRGTVAAVGMSWFFVVQGDPERASVAAASTGIDEPGSNGSDTNAVDTCGAVPRSQEPAWEKS</sequence>
<name>G2WZV4_VERDV</name>
<keyword evidence="2" id="KW-1133">Transmembrane helix</keyword>
<protein>
    <submittedName>
        <fullName evidence="3">Uncharacterized protein</fullName>
    </submittedName>
</protein>
<gene>
    <name evidence="3" type="ORF">VDAG_03546</name>
</gene>
<keyword evidence="2" id="KW-0812">Transmembrane</keyword>
<reference evidence="3 4" key="1">
    <citation type="submission" date="2008-03" db="EMBL/GenBank/DDBJ databases">
        <title>The Genome Sequence of Verticillium dahliae VdLs.17.</title>
        <authorList>
            <consortium name="The Broad Institute Genome Sequencing Platform"/>
            <person name="Ma L.-J.J."/>
            <person name="Klosterman S.J."/>
            <person name="Subbarao K."/>
            <person name="Dobinson K."/>
            <person name="Veronese P."/>
            <person name="Kang S."/>
            <person name="Gold S.E."/>
            <person name="Young S."/>
            <person name="Jaffe D."/>
            <person name="Gnerre S."/>
            <person name="Berlin A."/>
            <person name="Heiman D."/>
            <person name="Hepburn T."/>
            <person name="Sykes S."/>
            <person name="Alvarado L."/>
            <person name="Kodira C.D."/>
            <person name="Lander E."/>
            <person name="Galagan J."/>
            <person name="Nusbaum C."/>
            <person name="Birren B."/>
        </authorList>
    </citation>
    <scope>NUCLEOTIDE SEQUENCE [LARGE SCALE GENOMIC DNA]</scope>
    <source>
        <strain evidence="4">VdLs.17 / ATCC MYA-4575 / FGSC 10137</strain>
    </source>
</reference>
<evidence type="ECO:0000256" key="2">
    <source>
        <dbReference type="SAM" id="Phobius"/>
    </source>
</evidence>
<evidence type="ECO:0000256" key="1">
    <source>
        <dbReference type="SAM" id="MobiDB-lite"/>
    </source>
</evidence>
<dbReference type="EMBL" id="DS572699">
    <property type="protein sequence ID" value="EGY22106.1"/>
    <property type="molecule type" value="Genomic_DNA"/>
</dbReference>
<feature type="transmembrane region" description="Helical" evidence="2">
    <location>
        <begin position="37"/>
        <end position="54"/>
    </location>
</feature>
<dbReference type="InParanoid" id="G2WZV4"/>
<keyword evidence="4" id="KW-1185">Reference proteome</keyword>
<dbReference type="AlphaFoldDB" id="G2WZV4"/>
<keyword evidence="2" id="KW-0472">Membrane</keyword>
<dbReference type="RefSeq" id="XP_009655706.1">
    <property type="nucleotide sequence ID" value="XM_009657411.1"/>
</dbReference>
<dbReference type="GeneID" id="20705009"/>
<proteinExistence type="predicted"/>
<evidence type="ECO:0000313" key="4">
    <source>
        <dbReference type="Proteomes" id="UP000001611"/>
    </source>
</evidence>